<protein>
    <submittedName>
        <fullName evidence="1">Uncharacterized protein</fullName>
    </submittedName>
</protein>
<gene>
    <name evidence="1" type="ORF">GCM10010521_55890</name>
</gene>
<sequence>MFYLAEEEPPAVTLQDEEVSGADWLAMSEVTSPTLRAKLLDAGLVMPTPAPTPVKDSAHGS</sequence>
<dbReference type="Proteomes" id="UP001500893">
    <property type="component" value="Unassembled WGS sequence"/>
</dbReference>
<accession>A0ABP6HEQ0</accession>
<reference evidence="2" key="1">
    <citation type="journal article" date="2019" name="Int. J. Syst. Evol. Microbiol.">
        <title>The Global Catalogue of Microorganisms (GCM) 10K type strain sequencing project: providing services to taxonomists for standard genome sequencing and annotation.</title>
        <authorList>
            <consortium name="The Broad Institute Genomics Platform"/>
            <consortium name="The Broad Institute Genome Sequencing Center for Infectious Disease"/>
            <person name="Wu L."/>
            <person name="Ma J."/>
        </authorList>
    </citation>
    <scope>NUCLEOTIDE SEQUENCE [LARGE SCALE GENOMIC DNA]</scope>
    <source>
        <strain evidence="2">JCM 11574</strain>
    </source>
</reference>
<name>A0ABP6HEQ0_9ACTN</name>
<dbReference type="EMBL" id="BAAAVM010000101">
    <property type="protein sequence ID" value="GAA2771104.1"/>
    <property type="molecule type" value="Genomic_DNA"/>
</dbReference>
<evidence type="ECO:0000313" key="2">
    <source>
        <dbReference type="Proteomes" id="UP001500893"/>
    </source>
</evidence>
<proteinExistence type="predicted"/>
<keyword evidence="2" id="KW-1185">Reference proteome</keyword>
<organism evidence="1 2">
    <name type="scientific">Streptomyces rameus</name>
    <dbReference type="NCBI Taxonomy" id="68261"/>
    <lineage>
        <taxon>Bacteria</taxon>
        <taxon>Bacillati</taxon>
        <taxon>Actinomycetota</taxon>
        <taxon>Actinomycetes</taxon>
        <taxon>Kitasatosporales</taxon>
        <taxon>Streptomycetaceae</taxon>
        <taxon>Streptomyces</taxon>
    </lineage>
</organism>
<evidence type="ECO:0000313" key="1">
    <source>
        <dbReference type="EMBL" id="GAA2771104.1"/>
    </source>
</evidence>
<comment type="caution">
    <text evidence="1">The sequence shown here is derived from an EMBL/GenBank/DDBJ whole genome shotgun (WGS) entry which is preliminary data.</text>
</comment>